<accession>A0A9P1GEA0</accession>
<feature type="region of interest" description="Disordered" evidence="1">
    <location>
        <begin position="1"/>
        <end position="92"/>
    </location>
</feature>
<feature type="non-terminal residue" evidence="2">
    <location>
        <position position="173"/>
    </location>
</feature>
<evidence type="ECO:0000313" key="4">
    <source>
        <dbReference type="Proteomes" id="UP001152797"/>
    </source>
</evidence>
<dbReference type="EMBL" id="CAMXCT020004915">
    <property type="protein sequence ID" value="CAL1164156.1"/>
    <property type="molecule type" value="Genomic_DNA"/>
</dbReference>
<feature type="non-terminal residue" evidence="2">
    <location>
        <position position="1"/>
    </location>
</feature>
<feature type="region of interest" description="Disordered" evidence="1">
    <location>
        <begin position="104"/>
        <end position="125"/>
    </location>
</feature>
<proteinExistence type="predicted"/>
<feature type="compositionally biased region" description="Polar residues" evidence="1">
    <location>
        <begin position="20"/>
        <end position="43"/>
    </location>
</feature>
<reference evidence="3" key="2">
    <citation type="submission" date="2024-04" db="EMBL/GenBank/DDBJ databases">
        <authorList>
            <person name="Chen Y."/>
            <person name="Shah S."/>
            <person name="Dougan E. K."/>
            <person name="Thang M."/>
            <person name="Chan C."/>
        </authorList>
    </citation>
    <scope>NUCLEOTIDE SEQUENCE [LARGE SCALE GENOMIC DNA]</scope>
</reference>
<feature type="region of interest" description="Disordered" evidence="1">
    <location>
        <begin position="141"/>
        <end position="173"/>
    </location>
</feature>
<organism evidence="2">
    <name type="scientific">Cladocopium goreaui</name>
    <dbReference type="NCBI Taxonomy" id="2562237"/>
    <lineage>
        <taxon>Eukaryota</taxon>
        <taxon>Sar</taxon>
        <taxon>Alveolata</taxon>
        <taxon>Dinophyceae</taxon>
        <taxon>Suessiales</taxon>
        <taxon>Symbiodiniaceae</taxon>
        <taxon>Cladocopium</taxon>
    </lineage>
</organism>
<evidence type="ECO:0000313" key="2">
    <source>
        <dbReference type="EMBL" id="CAI4010781.1"/>
    </source>
</evidence>
<dbReference type="Proteomes" id="UP001152797">
    <property type="component" value="Unassembled WGS sequence"/>
</dbReference>
<evidence type="ECO:0000256" key="1">
    <source>
        <dbReference type="SAM" id="MobiDB-lite"/>
    </source>
</evidence>
<sequence length="173" mass="18027">EMPVPTELPSPTSPAEDEANTITEHQPTRTVSQPVQSFPTVASGQALEPPPASGRMSSALMSSGLVDSSAPIDSPSVAVPTELPTPTSPLGEATVEATVEATINVPTLMPLPSEQPSVPTRTREEPTAELPIFAARLTAATARAQVTERDPSDPLAAEPAKSPTEMPQMDAER</sequence>
<evidence type="ECO:0000313" key="3">
    <source>
        <dbReference type="EMBL" id="CAL1164156.1"/>
    </source>
</evidence>
<name>A0A9P1GEA0_9DINO</name>
<keyword evidence="4" id="KW-1185">Reference proteome</keyword>
<feature type="compositionally biased region" description="Pro residues" evidence="1">
    <location>
        <begin position="1"/>
        <end position="12"/>
    </location>
</feature>
<dbReference type="EMBL" id="CAMXCT010004915">
    <property type="protein sequence ID" value="CAI4010781.1"/>
    <property type="molecule type" value="Genomic_DNA"/>
</dbReference>
<comment type="caution">
    <text evidence="2">The sequence shown here is derived from an EMBL/GenBank/DDBJ whole genome shotgun (WGS) entry which is preliminary data.</text>
</comment>
<gene>
    <name evidence="2" type="ORF">C1SCF055_LOCUS36015</name>
</gene>
<protein>
    <submittedName>
        <fullName evidence="2">Uncharacterized protein</fullName>
    </submittedName>
</protein>
<reference evidence="2" key="1">
    <citation type="submission" date="2022-10" db="EMBL/GenBank/DDBJ databases">
        <authorList>
            <person name="Chen Y."/>
            <person name="Dougan E. K."/>
            <person name="Chan C."/>
            <person name="Rhodes N."/>
            <person name="Thang M."/>
        </authorList>
    </citation>
    <scope>NUCLEOTIDE SEQUENCE</scope>
</reference>
<dbReference type="EMBL" id="CAMXCT030004915">
    <property type="protein sequence ID" value="CAL4798093.1"/>
    <property type="molecule type" value="Genomic_DNA"/>
</dbReference>
<dbReference type="AlphaFoldDB" id="A0A9P1GEA0"/>